<keyword evidence="2" id="KW-0963">Cytoplasm</keyword>
<dbReference type="Gene3D" id="1.10.1740.110">
    <property type="match status" value="1"/>
</dbReference>
<keyword evidence="6" id="KW-1185">Reference proteome</keyword>
<dbReference type="InterPro" id="IPR029058">
    <property type="entry name" value="AB_hydrolase_fold"/>
</dbReference>
<dbReference type="GO" id="GO:0009092">
    <property type="term" value="P:homoserine metabolic process"/>
    <property type="evidence" value="ECO:0007669"/>
    <property type="project" value="TreeGrafter"/>
</dbReference>
<evidence type="ECO:0000256" key="2">
    <source>
        <dbReference type="HAMAP-Rule" id="MF_00296"/>
    </source>
</evidence>
<protein>
    <recommendedName>
        <fullName evidence="2">Homoserine O-acetyltransferase</fullName>
        <shortName evidence="2">HAT</shortName>
        <ecNumber evidence="2">2.3.1.31</ecNumber>
    </recommendedName>
    <alternativeName>
        <fullName evidence="2">Homoserine transacetylase</fullName>
        <shortName evidence="2">HTA</shortName>
    </alternativeName>
</protein>
<reference evidence="5 6" key="1">
    <citation type="submission" date="2023-04" db="EMBL/GenBank/DDBJ databases">
        <authorList>
            <person name="Hsu D."/>
        </authorList>
    </citation>
    <scope>NUCLEOTIDE SEQUENCE [LARGE SCALE GENOMIC DNA]</scope>
    <source>
        <strain evidence="5 6">MK1</strain>
    </source>
</reference>
<evidence type="ECO:0000259" key="4">
    <source>
        <dbReference type="Pfam" id="PF00561"/>
    </source>
</evidence>
<evidence type="ECO:0000256" key="1">
    <source>
        <dbReference type="ARBA" id="ARBA00022679"/>
    </source>
</evidence>
<dbReference type="Pfam" id="PF00561">
    <property type="entry name" value="Abhydrolase_1"/>
    <property type="match status" value="1"/>
</dbReference>
<feature type="active site" evidence="2 3">
    <location>
        <position position="355"/>
    </location>
</feature>
<dbReference type="Proteomes" id="UP001329915">
    <property type="component" value="Chromosome"/>
</dbReference>
<feature type="domain" description="AB hydrolase-1" evidence="4">
    <location>
        <begin position="53"/>
        <end position="360"/>
    </location>
</feature>
<dbReference type="InterPro" id="IPR008220">
    <property type="entry name" value="HAT_MetX-like"/>
</dbReference>
<gene>
    <name evidence="2" type="primary">metXA</name>
    <name evidence="5" type="ORF">MFMK1_002789</name>
</gene>
<comment type="subcellular location">
    <subcellularLocation>
        <location evidence="2">Cytoplasm</location>
    </subcellularLocation>
</comment>
<dbReference type="EMBL" id="CP121694">
    <property type="protein sequence ID" value="WRO22943.1"/>
    <property type="molecule type" value="Genomic_DNA"/>
</dbReference>
<keyword evidence="2" id="KW-0486">Methionine biosynthesis</keyword>
<comment type="function">
    <text evidence="2">Transfers an acetyl group from acetyl-CoA to L-homoserine, forming acetyl-L-homoserine.</text>
</comment>
<dbReference type="Gene3D" id="3.40.50.1820">
    <property type="entry name" value="alpha/beta hydrolase"/>
    <property type="match status" value="1"/>
</dbReference>
<dbReference type="PANTHER" id="PTHR32268:SF11">
    <property type="entry name" value="HOMOSERINE O-ACETYLTRANSFERASE"/>
    <property type="match status" value="1"/>
</dbReference>
<keyword evidence="2" id="KW-0028">Amino-acid biosynthesis</keyword>
<dbReference type="GO" id="GO:0005737">
    <property type="term" value="C:cytoplasm"/>
    <property type="evidence" value="ECO:0007669"/>
    <property type="project" value="UniProtKB-SubCell"/>
</dbReference>
<dbReference type="HAMAP" id="MF_00296">
    <property type="entry name" value="MetX_acyltransf"/>
    <property type="match status" value="1"/>
</dbReference>
<comment type="subunit">
    <text evidence="2">Homodimer.</text>
</comment>
<dbReference type="SUPFAM" id="SSF53474">
    <property type="entry name" value="alpha/beta-Hydrolases"/>
    <property type="match status" value="1"/>
</dbReference>
<evidence type="ECO:0000313" key="6">
    <source>
        <dbReference type="Proteomes" id="UP001329915"/>
    </source>
</evidence>
<dbReference type="NCBIfam" id="TIGR01392">
    <property type="entry name" value="homoserO_Ac_trn"/>
    <property type="match status" value="1"/>
</dbReference>
<dbReference type="GO" id="GO:0009086">
    <property type="term" value="P:methionine biosynthetic process"/>
    <property type="evidence" value="ECO:0007669"/>
    <property type="project" value="UniProtKB-UniRule"/>
</dbReference>
<dbReference type="AlphaFoldDB" id="A0AAU0UNR8"/>
<comment type="caution">
    <text evidence="2">Lacks conserved residue(s) required for the propagation of feature annotation.</text>
</comment>
<organism evidence="5 6">
    <name type="scientific">Metallumcola ferriviriculae</name>
    <dbReference type="NCBI Taxonomy" id="3039180"/>
    <lineage>
        <taxon>Bacteria</taxon>
        <taxon>Bacillati</taxon>
        <taxon>Bacillota</taxon>
        <taxon>Clostridia</taxon>
        <taxon>Neomoorellales</taxon>
        <taxon>Desulfitibacteraceae</taxon>
        <taxon>Metallumcola</taxon>
    </lineage>
</organism>
<dbReference type="NCBIfam" id="NF001209">
    <property type="entry name" value="PRK00175.1"/>
    <property type="match status" value="1"/>
</dbReference>
<dbReference type="KEGG" id="dbc:MFMK1_002789"/>
<dbReference type="InterPro" id="IPR000073">
    <property type="entry name" value="AB_hydrolase_1"/>
</dbReference>
<dbReference type="PIRSF" id="PIRSF000443">
    <property type="entry name" value="Homoser_Ac_trans"/>
    <property type="match status" value="1"/>
</dbReference>
<evidence type="ECO:0000313" key="5">
    <source>
        <dbReference type="EMBL" id="WRO22943.1"/>
    </source>
</evidence>
<feature type="active site" evidence="2 3">
    <location>
        <position position="322"/>
    </location>
</feature>
<accession>A0AAU0UNR8</accession>
<dbReference type="PANTHER" id="PTHR32268">
    <property type="entry name" value="HOMOSERINE O-ACETYLTRANSFERASE"/>
    <property type="match status" value="1"/>
</dbReference>
<feature type="active site" description="Nucleophile" evidence="2 3">
    <location>
        <position position="157"/>
    </location>
</feature>
<comment type="catalytic activity">
    <reaction evidence="2">
        <text>L-homoserine + acetyl-CoA = O-acetyl-L-homoserine + CoA</text>
        <dbReference type="Rhea" id="RHEA:13701"/>
        <dbReference type="ChEBI" id="CHEBI:57287"/>
        <dbReference type="ChEBI" id="CHEBI:57288"/>
        <dbReference type="ChEBI" id="CHEBI:57476"/>
        <dbReference type="ChEBI" id="CHEBI:57716"/>
        <dbReference type="EC" id="2.3.1.31"/>
    </reaction>
</comment>
<keyword evidence="2 5" id="KW-0012">Acyltransferase</keyword>
<comment type="similarity">
    <text evidence="2">Belongs to the AB hydrolase superfamily. MetX family.</text>
</comment>
<dbReference type="GO" id="GO:0004414">
    <property type="term" value="F:homoserine O-acetyltransferase activity"/>
    <property type="evidence" value="ECO:0007669"/>
    <property type="project" value="UniProtKB-UniRule"/>
</dbReference>
<feature type="binding site" evidence="2">
    <location>
        <position position="356"/>
    </location>
    <ligand>
        <name>substrate</name>
    </ligand>
</feature>
<sequence>MDMGKGVGLVETKYITVASHPHELTLESGQHFGPVEVAYETYGELNQRGDNCIIVPHALTGEAHVAGRHTPEDRVAGWWDELIGPGRALDTNKYFVVAANVIGGCCGTTGPKSTNPETGKPYGADFPLITIRDMVQVQYLLLKNLGIRRIKAVIGGSMGGMQVLEWALMYPEMVEAIVPIAASGRLAAQCIAFNAVQREAITGDSDFKGGHYYPGPGPIRGMGLARQIATITYKSDESWASKFGRTFSSIRPQDYYSLDNRFEVEHYLDYQGEKLVQRFDANTYLYLTKAMDLHDLGRGRGEYREVFSRFRGKVLSIGVSSDFLYPKYYQEEIHHFFKQAGADSHYWELISPYGHDAFLIEFKKMSLKIAQFMQTLS</sequence>
<proteinExistence type="inferred from homology"/>
<dbReference type="EC" id="2.3.1.31" evidence="2"/>
<dbReference type="RefSeq" id="WP_366922337.1">
    <property type="nucleotide sequence ID" value="NZ_CP121694.1"/>
</dbReference>
<evidence type="ECO:0000256" key="3">
    <source>
        <dbReference type="PIRSR" id="PIRSR000443-1"/>
    </source>
</evidence>
<feature type="binding site" evidence="2">
    <location>
        <position position="226"/>
    </location>
    <ligand>
        <name>substrate</name>
    </ligand>
</feature>
<comment type="pathway">
    <text evidence="2">Amino-acid biosynthesis; L-methionine biosynthesis via de novo pathway; O-acetyl-L-homoserine from L-homoserine: step 1/1.</text>
</comment>
<name>A0AAU0UNR8_9FIRM</name>
<keyword evidence="1 2" id="KW-0808">Transferase</keyword>